<feature type="region of interest" description="Disordered" evidence="3">
    <location>
        <begin position="443"/>
        <end position="466"/>
    </location>
</feature>
<dbReference type="PANTHER" id="PTHR46700:SF2">
    <property type="entry name" value="ARM REPEAT SUPERFAMILY PROTEIN"/>
    <property type="match status" value="1"/>
</dbReference>
<dbReference type="KEGG" id="nau:109207777"/>
<dbReference type="InterPro" id="IPR000225">
    <property type="entry name" value="Armadillo"/>
</dbReference>
<name>A0A1J6IP52_NICAT</name>
<dbReference type="GeneID" id="109207777"/>
<evidence type="ECO:0000256" key="4">
    <source>
        <dbReference type="SAM" id="SignalP"/>
    </source>
</evidence>
<sequence>MCFLLFLFCCPQSLLLSLSASFPINSFFHQKSDINTLNLKPFRISIKPSLPPPPPRPLQNRSSSYLYVLFTTSIYRNMPTNTSTKSRTSNWYLTYIKLRFFTKVRRFLQLKAASKKPLKPSDQPREKPDTLIVVEESKKGEKGIMGKESDIKDNGWMILQKSVKKLHFGSSEEKEVAAKEIKNLAKEDLKRRKLMAELGVIPPLVAMVGGSEVVVRRQRLAVQALVELANGSFTNKALMVEAGILSRLPQKTYNLDGNTRQEFAELILSISSLANTQFNMDSSRIIPFVVSILDSSNSSVETKSTCLGTLYNLSSVLENAASLANNGTVTTLLRLFSLKEVSEKALATLGNLVVTLMGKKAMEENPMVPESLIEIMTWEEKPKCQELSVYILMILAHQSSIQREKMAKAGIVPVLLEVALLGSSLAQKRALKLLQWFKDERQSKMGPHSGPQVGRIAIDSPPVSPRAVDESKKLMKKIVKQSLHKNMETITSRANGGSDCSRLKSLVVSSSSKSLPY</sequence>
<gene>
    <name evidence="5" type="primary">PUB45_0</name>
    <name evidence="5" type="ORF">A4A49_22825</name>
</gene>
<keyword evidence="6" id="KW-1185">Reference proteome</keyword>
<evidence type="ECO:0000256" key="1">
    <source>
        <dbReference type="ARBA" id="ARBA00022737"/>
    </source>
</evidence>
<comment type="caution">
    <text evidence="5">The sequence shown here is derived from an EMBL/GenBank/DDBJ whole genome shotgun (WGS) entry which is preliminary data.</text>
</comment>
<organism evidence="5 6">
    <name type="scientific">Nicotiana attenuata</name>
    <name type="common">Coyote tobacco</name>
    <dbReference type="NCBI Taxonomy" id="49451"/>
    <lineage>
        <taxon>Eukaryota</taxon>
        <taxon>Viridiplantae</taxon>
        <taxon>Streptophyta</taxon>
        <taxon>Embryophyta</taxon>
        <taxon>Tracheophyta</taxon>
        <taxon>Spermatophyta</taxon>
        <taxon>Magnoliopsida</taxon>
        <taxon>eudicotyledons</taxon>
        <taxon>Gunneridae</taxon>
        <taxon>Pentapetalae</taxon>
        <taxon>asterids</taxon>
        <taxon>lamiids</taxon>
        <taxon>Solanales</taxon>
        <taxon>Solanaceae</taxon>
        <taxon>Nicotianoideae</taxon>
        <taxon>Nicotianeae</taxon>
        <taxon>Nicotiana</taxon>
    </lineage>
</organism>
<dbReference type="InterPro" id="IPR011989">
    <property type="entry name" value="ARM-like"/>
</dbReference>
<dbReference type="OMA" id="PRMEACH"/>
<dbReference type="OrthoDB" id="777117at2759"/>
<keyword evidence="4" id="KW-0732">Signal</keyword>
<dbReference type="SUPFAM" id="SSF48371">
    <property type="entry name" value="ARM repeat"/>
    <property type="match status" value="1"/>
</dbReference>
<dbReference type="Proteomes" id="UP000187609">
    <property type="component" value="Unassembled WGS sequence"/>
</dbReference>
<evidence type="ECO:0000313" key="6">
    <source>
        <dbReference type="Proteomes" id="UP000187609"/>
    </source>
</evidence>
<dbReference type="SMART" id="SM00185">
    <property type="entry name" value="ARM"/>
    <property type="match status" value="3"/>
</dbReference>
<dbReference type="InterPro" id="IPR016024">
    <property type="entry name" value="ARM-type_fold"/>
</dbReference>
<evidence type="ECO:0000256" key="2">
    <source>
        <dbReference type="PROSITE-ProRule" id="PRU00259"/>
    </source>
</evidence>
<accession>A0A1J6IP52</accession>
<reference evidence="5" key="1">
    <citation type="submission" date="2016-11" db="EMBL/GenBank/DDBJ databases">
        <title>The genome of Nicotiana attenuata.</title>
        <authorList>
            <person name="Xu S."/>
            <person name="Brockmoeller T."/>
            <person name="Gaquerel E."/>
            <person name="Navarro A."/>
            <person name="Kuhl H."/>
            <person name="Gase K."/>
            <person name="Ling Z."/>
            <person name="Zhou W."/>
            <person name="Kreitzer C."/>
            <person name="Stanke M."/>
            <person name="Tang H."/>
            <person name="Lyons E."/>
            <person name="Pandey P."/>
            <person name="Pandey S.P."/>
            <person name="Timmermann B."/>
            <person name="Baldwin I.T."/>
        </authorList>
    </citation>
    <scope>NUCLEOTIDE SEQUENCE [LARGE SCALE GENOMIC DNA]</scope>
    <source>
        <strain evidence="5">UT</strain>
    </source>
</reference>
<evidence type="ECO:0000313" key="5">
    <source>
        <dbReference type="EMBL" id="OIT06044.1"/>
    </source>
</evidence>
<feature type="chain" id="PRO_5012250188" evidence="4">
    <location>
        <begin position="22"/>
        <end position="517"/>
    </location>
</feature>
<feature type="repeat" description="ARM" evidence="2">
    <location>
        <begin position="284"/>
        <end position="328"/>
    </location>
</feature>
<dbReference type="PROSITE" id="PS50176">
    <property type="entry name" value="ARM_REPEAT"/>
    <property type="match status" value="1"/>
</dbReference>
<dbReference type="PANTHER" id="PTHR46700">
    <property type="entry name" value="ARM REPEAT SUPERFAMILY PROTEIN"/>
    <property type="match status" value="1"/>
</dbReference>
<keyword evidence="1" id="KW-0677">Repeat</keyword>
<protein>
    <submittedName>
        <fullName evidence="5">U-box domain-containing protein 45</fullName>
    </submittedName>
</protein>
<dbReference type="EMBL" id="MJEQ01037184">
    <property type="protein sequence ID" value="OIT06044.1"/>
    <property type="molecule type" value="Genomic_DNA"/>
</dbReference>
<dbReference type="SMR" id="A0A1J6IP52"/>
<dbReference type="Gene3D" id="1.25.10.10">
    <property type="entry name" value="Leucine-rich Repeat Variant"/>
    <property type="match status" value="1"/>
</dbReference>
<dbReference type="Gramene" id="OIT06044">
    <property type="protein sequence ID" value="OIT06044"/>
    <property type="gene ID" value="A4A49_22825"/>
</dbReference>
<dbReference type="AlphaFoldDB" id="A0A1J6IP52"/>
<proteinExistence type="predicted"/>
<evidence type="ECO:0000256" key="3">
    <source>
        <dbReference type="SAM" id="MobiDB-lite"/>
    </source>
</evidence>
<dbReference type="STRING" id="49451.A0A1J6IP52"/>
<feature type="signal peptide" evidence="4">
    <location>
        <begin position="1"/>
        <end position="21"/>
    </location>
</feature>